<dbReference type="EMBL" id="JBHSGI010000034">
    <property type="protein sequence ID" value="MFC4671869.1"/>
    <property type="molecule type" value="Genomic_DNA"/>
</dbReference>
<organism evidence="3 4">
    <name type="scientific">Seohaeicola nanhaiensis</name>
    <dbReference type="NCBI Taxonomy" id="1387282"/>
    <lineage>
        <taxon>Bacteria</taxon>
        <taxon>Pseudomonadati</taxon>
        <taxon>Pseudomonadota</taxon>
        <taxon>Alphaproteobacteria</taxon>
        <taxon>Rhodobacterales</taxon>
        <taxon>Roseobacteraceae</taxon>
        <taxon>Seohaeicola</taxon>
    </lineage>
</organism>
<evidence type="ECO:0000256" key="2">
    <source>
        <dbReference type="SAM" id="SignalP"/>
    </source>
</evidence>
<gene>
    <name evidence="3" type="ORF">ACFO5X_25195</name>
</gene>
<feature type="compositionally biased region" description="Basic and acidic residues" evidence="1">
    <location>
        <begin position="88"/>
        <end position="97"/>
    </location>
</feature>
<keyword evidence="2" id="KW-0732">Signal</keyword>
<accession>A0ABV9KPE0</accession>
<feature type="compositionally biased region" description="Basic and acidic residues" evidence="1">
    <location>
        <begin position="114"/>
        <end position="124"/>
    </location>
</feature>
<proteinExistence type="predicted"/>
<evidence type="ECO:0000313" key="3">
    <source>
        <dbReference type="EMBL" id="MFC4671869.1"/>
    </source>
</evidence>
<evidence type="ECO:0000313" key="4">
    <source>
        <dbReference type="Proteomes" id="UP001595973"/>
    </source>
</evidence>
<feature type="chain" id="PRO_5045613635" evidence="2">
    <location>
        <begin position="21"/>
        <end position="197"/>
    </location>
</feature>
<reference evidence="4" key="1">
    <citation type="journal article" date="2019" name="Int. J. Syst. Evol. Microbiol.">
        <title>The Global Catalogue of Microorganisms (GCM) 10K type strain sequencing project: providing services to taxonomists for standard genome sequencing and annotation.</title>
        <authorList>
            <consortium name="The Broad Institute Genomics Platform"/>
            <consortium name="The Broad Institute Genome Sequencing Center for Infectious Disease"/>
            <person name="Wu L."/>
            <person name="Ma J."/>
        </authorList>
    </citation>
    <scope>NUCLEOTIDE SEQUENCE [LARGE SCALE GENOMIC DNA]</scope>
    <source>
        <strain evidence="4">CGMCC 4.7283</strain>
    </source>
</reference>
<feature type="signal peptide" evidence="2">
    <location>
        <begin position="1"/>
        <end position="20"/>
    </location>
</feature>
<dbReference type="RefSeq" id="WP_380722838.1">
    <property type="nucleotide sequence ID" value="NZ_JBHSGI010000034.1"/>
</dbReference>
<feature type="compositionally biased region" description="Basic and acidic residues" evidence="1">
    <location>
        <begin position="137"/>
        <end position="166"/>
    </location>
</feature>
<feature type="compositionally biased region" description="Low complexity" evidence="1">
    <location>
        <begin position="101"/>
        <end position="113"/>
    </location>
</feature>
<evidence type="ECO:0000256" key="1">
    <source>
        <dbReference type="SAM" id="MobiDB-lite"/>
    </source>
</evidence>
<feature type="region of interest" description="Disordered" evidence="1">
    <location>
        <begin position="24"/>
        <end position="197"/>
    </location>
</feature>
<keyword evidence="4" id="KW-1185">Reference proteome</keyword>
<protein>
    <submittedName>
        <fullName evidence="3">Uncharacterized protein</fullName>
    </submittedName>
</protein>
<dbReference type="Proteomes" id="UP001595973">
    <property type="component" value="Unassembled WGS sequence"/>
</dbReference>
<sequence length="197" mass="19682">MKLFMTTAAISALLATGVIAETTSRGADAPTAQETVGTELKADAAKSTPEASRGAGNPSSEEVAKDPAVPAVDQVATGETPDASRGAEAVRSEDVAKDTNAAATTGVVVAVPAADKDADTDKTASRGADNPTSEEVAEGKADANVYKTKDSEVEASRGEDAVRGEDVAGDQPSTNPSEASRGADNASGEEITTGNDS</sequence>
<name>A0ABV9KPE0_9RHOB</name>
<comment type="caution">
    <text evidence="3">The sequence shown here is derived from an EMBL/GenBank/DDBJ whole genome shotgun (WGS) entry which is preliminary data.</text>
</comment>